<protein>
    <recommendedName>
        <fullName evidence="4">non-reducing end alpha-L-arabinofuranosidase</fullName>
        <ecNumber evidence="4">3.2.1.55</ecNumber>
    </recommendedName>
</protein>
<dbReference type="Gene3D" id="2.60.40.1180">
    <property type="entry name" value="Golgi alpha-mannosidase II"/>
    <property type="match status" value="1"/>
</dbReference>
<keyword evidence="7" id="KW-0325">Glycoprotein</keyword>
<keyword evidence="5 9" id="KW-0732">Signal</keyword>
<evidence type="ECO:0000256" key="9">
    <source>
        <dbReference type="SAM" id="SignalP"/>
    </source>
</evidence>
<dbReference type="Gene3D" id="2.60.120.260">
    <property type="entry name" value="Galactose-binding domain-like"/>
    <property type="match status" value="1"/>
</dbReference>
<dbReference type="InterPro" id="IPR055235">
    <property type="entry name" value="ASD1_cat"/>
</dbReference>
<comment type="catalytic activity">
    <reaction evidence="1">
        <text>Hydrolysis of terminal non-reducing alpha-L-arabinofuranoside residues in alpha-L-arabinosides.</text>
        <dbReference type="EC" id="3.2.1.55"/>
    </reaction>
</comment>
<feature type="region of interest" description="Disordered" evidence="8">
    <location>
        <begin position="605"/>
        <end position="651"/>
    </location>
</feature>
<dbReference type="Gene3D" id="3.20.20.80">
    <property type="entry name" value="Glycosidases"/>
    <property type="match status" value="1"/>
</dbReference>
<dbReference type="OrthoDB" id="406864at2759"/>
<dbReference type="GO" id="GO:0046556">
    <property type="term" value="F:alpha-L-arabinofuranosidase activity"/>
    <property type="evidence" value="ECO:0007669"/>
    <property type="project" value="UniProtKB-EC"/>
</dbReference>
<dbReference type="InterPro" id="IPR013780">
    <property type="entry name" value="Glyco_hydro_b"/>
</dbReference>
<dbReference type="InterPro" id="IPR010720">
    <property type="entry name" value="Alpha-L-AF_C"/>
</dbReference>
<gene>
    <name evidence="11" type="ORF">SPSC_03938</name>
</gene>
<dbReference type="AlphaFoldDB" id="A0A127Z4R3"/>
<evidence type="ECO:0000256" key="4">
    <source>
        <dbReference type="ARBA" id="ARBA00012670"/>
    </source>
</evidence>
<dbReference type="GO" id="GO:0031222">
    <property type="term" value="P:arabinan catabolic process"/>
    <property type="evidence" value="ECO:0007669"/>
    <property type="project" value="UniProtKB-UniPathway"/>
</dbReference>
<accession>A0A127Z4R3</accession>
<comment type="pathway">
    <text evidence="2">Glycan metabolism; L-arabinan degradation.</text>
</comment>
<evidence type="ECO:0000313" key="11">
    <source>
        <dbReference type="EMBL" id="CDR88277.1"/>
    </source>
</evidence>
<comment type="similarity">
    <text evidence="3">Belongs to the glycosyl hydrolase 51 family.</text>
</comment>
<feature type="signal peptide" evidence="9">
    <location>
        <begin position="1"/>
        <end position="25"/>
    </location>
</feature>
<dbReference type="PANTHER" id="PTHR31776:SF0">
    <property type="entry name" value="ALPHA-L-ARABINOFURANOSIDASE 1"/>
    <property type="match status" value="1"/>
</dbReference>
<feature type="compositionally biased region" description="Polar residues" evidence="8">
    <location>
        <begin position="625"/>
        <end position="645"/>
    </location>
</feature>
<dbReference type="UniPathway" id="UPA00667"/>
<evidence type="ECO:0000256" key="2">
    <source>
        <dbReference type="ARBA" id="ARBA00004834"/>
    </source>
</evidence>
<feature type="domain" description="Alpha-L-arabinofuranosidase C-terminal" evidence="10">
    <location>
        <begin position="480"/>
        <end position="665"/>
    </location>
</feature>
<evidence type="ECO:0000256" key="5">
    <source>
        <dbReference type="ARBA" id="ARBA00022729"/>
    </source>
</evidence>
<dbReference type="Pfam" id="PF22848">
    <property type="entry name" value="ASD1_dom"/>
    <property type="match status" value="1"/>
</dbReference>
<organism evidence="11">
    <name type="scientific">Sporisorium scitamineum</name>
    <dbReference type="NCBI Taxonomy" id="49012"/>
    <lineage>
        <taxon>Eukaryota</taxon>
        <taxon>Fungi</taxon>
        <taxon>Dikarya</taxon>
        <taxon>Basidiomycota</taxon>
        <taxon>Ustilaginomycotina</taxon>
        <taxon>Ustilaginomycetes</taxon>
        <taxon>Ustilaginales</taxon>
        <taxon>Ustilaginaceae</taxon>
        <taxon>Sporisorium</taxon>
    </lineage>
</organism>
<feature type="compositionally biased region" description="Low complexity" evidence="8">
    <location>
        <begin position="610"/>
        <end position="624"/>
    </location>
</feature>
<dbReference type="GO" id="GO:0046373">
    <property type="term" value="P:L-arabinose metabolic process"/>
    <property type="evidence" value="ECO:0007669"/>
    <property type="project" value="InterPro"/>
</dbReference>
<dbReference type="InterPro" id="IPR017853">
    <property type="entry name" value="GH"/>
</dbReference>
<evidence type="ECO:0000256" key="7">
    <source>
        <dbReference type="ARBA" id="ARBA00023180"/>
    </source>
</evidence>
<name>A0A127Z4R3_9BASI</name>
<evidence type="ECO:0000256" key="8">
    <source>
        <dbReference type="SAM" id="MobiDB-lite"/>
    </source>
</evidence>
<evidence type="ECO:0000256" key="6">
    <source>
        <dbReference type="ARBA" id="ARBA00022801"/>
    </source>
</evidence>
<dbReference type="SUPFAM" id="SSF51445">
    <property type="entry name" value="(Trans)glycosidases"/>
    <property type="match status" value="1"/>
</dbReference>
<dbReference type="Pfam" id="PF06964">
    <property type="entry name" value="Alpha-L-AF_C"/>
    <property type="match status" value="1"/>
</dbReference>
<evidence type="ECO:0000256" key="1">
    <source>
        <dbReference type="ARBA" id="ARBA00001462"/>
    </source>
</evidence>
<evidence type="ECO:0000259" key="10">
    <source>
        <dbReference type="SMART" id="SM00813"/>
    </source>
</evidence>
<feature type="chain" id="PRO_5007281131" description="non-reducing end alpha-L-arabinofuranosidase" evidence="9">
    <location>
        <begin position="26"/>
        <end position="674"/>
    </location>
</feature>
<sequence length="674" mass="72242">MKSLSLSWVTIALALSTCSISSISAAPATSSSNDASSPPVTYQVAGKPSRHSNFGLAAFIETSINSGTDGGLYAEIIRNRAFQNNVSNAANKNNVLGKGSLLHWSGTSPSTKLSLSLGNSLSPALPQSAMVGGDKNQSCGISNPGWEGISVTTQPHKLSFYARSSTGQPSTVPVEIGLYSSDYSKVYSKQVMPLRLTGDWQKVETALTPSQASSNDDNIFAIRTTGACRVGFQLNLVSLMPSTYQGTVARQDLAQALADIKPLYVRLPGGNDLEGNNIPSWFNWTNAVGDLKNRPGRTPTWTSDNTEGLGLMELMDLTEKWGARAVLGIYAGYSLDGKAVPKDQLGPYIQSALNQLHFLLDTLRRWVDLRKAYGRAQPYTFEHVEIGNEDWLGAAINTYGAYRWAAFRETIAKEFPQLTLIASTLKNGVEGAKAVDDHMYSTPDQLFVFTEGMDATSRAVPIELEFAVINLGLTNDTDIYSGPGRLKHPTLIGALAEAAFLAAAERNGDIYYSAAYAPIFRNEGKNMTQWTPDLLSFNPGQMVKSTSYWIQYAGNHPIKQIHDATLSTPTKSSHIYHSFGSNSEGSLVAKLINANSSSRTVKVQIGNGGKLSSSGSKSWQVKGSNPQQANTLSNPQAVSPQTTDALPQGALGPDGSLTVTLPAYSATVITAPFA</sequence>
<evidence type="ECO:0000256" key="3">
    <source>
        <dbReference type="ARBA" id="ARBA00007186"/>
    </source>
</evidence>
<dbReference type="EMBL" id="LK056675">
    <property type="protein sequence ID" value="CDR88277.1"/>
    <property type="molecule type" value="Genomic_DNA"/>
</dbReference>
<keyword evidence="6" id="KW-0378">Hydrolase</keyword>
<dbReference type="EC" id="3.2.1.55" evidence="4"/>
<reference evidence="11" key="1">
    <citation type="submission" date="2014-06" db="EMBL/GenBank/DDBJ databases">
        <authorList>
            <person name="Ju J."/>
            <person name="Zhang J."/>
        </authorList>
    </citation>
    <scope>NUCLEOTIDE SEQUENCE</scope>
    <source>
        <strain evidence="11">SscI8</strain>
    </source>
</reference>
<dbReference type="PANTHER" id="PTHR31776">
    <property type="entry name" value="ALPHA-L-ARABINOFURANOSIDASE 1"/>
    <property type="match status" value="1"/>
</dbReference>
<proteinExistence type="inferred from homology"/>
<dbReference type="InterPro" id="IPR051563">
    <property type="entry name" value="Glycosyl_Hydrolase_51"/>
</dbReference>
<dbReference type="SMART" id="SM00813">
    <property type="entry name" value="Alpha-L-AF_C"/>
    <property type="match status" value="1"/>
</dbReference>